<keyword evidence="3" id="KW-1185">Reference proteome</keyword>
<dbReference type="GO" id="GO:0016973">
    <property type="term" value="P:poly(A)+ mRNA export from nucleus"/>
    <property type="evidence" value="ECO:0007669"/>
    <property type="project" value="TreeGrafter"/>
</dbReference>
<proteinExistence type="predicted"/>
<accession>X6NSB3</accession>
<evidence type="ECO:0000313" key="2">
    <source>
        <dbReference type="EMBL" id="ETO28629.1"/>
    </source>
</evidence>
<dbReference type="GO" id="GO:0005634">
    <property type="term" value="C:nucleus"/>
    <property type="evidence" value="ECO:0007669"/>
    <property type="project" value="TreeGrafter"/>
</dbReference>
<dbReference type="OrthoDB" id="21124at2759"/>
<reference evidence="2 3" key="1">
    <citation type="journal article" date="2013" name="Curr. Biol.">
        <title>The Genome of the Foraminiferan Reticulomyxa filosa.</title>
        <authorList>
            <person name="Glockner G."/>
            <person name="Hulsmann N."/>
            <person name="Schleicher M."/>
            <person name="Noegel A.A."/>
            <person name="Eichinger L."/>
            <person name="Gallinger C."/>
            <person name="Pawlowski J."/>
            <person name="Sierra R."/>
            <person name="Euteneuer U."/>
            <person name="Pillet L."/>
            <person name="Moustafa A."/>
            <person name="Platzer M."/>
            <person name="Groth M."/>
            <person name="Szafranski K."/>
            <person name="Schliwa M."/>
        </authorList>
    </citation>
    <scope>NUCLEOTIDE SEQUENCE [LARGE SCALE GENOMIC DNA]</scope>
</reference>
<name>X6NSB3_RETFI</name>
<dbReference type="InterPro" id="IPR051037">
    <property type="entry name" value="RNAPII_TF_IWS1"/>
</dbReference>
<dbReference type="PANTHER" id="PTHR46010">
    <property type="entry name" value="PROTEIN IWS1 HOMOLOG"/>
    <property type="match status" value="1"/>
</dbReference>
<feature type="compositionally biased region" description="Basic and acidic residues" evidence="1">
    <location>
        <begin position="1"/>
        <end position="11"/>
    </location>
</feature>
<feature type="compositionally biased region" description="Basic and acidic residues" evidence="1">
    <location>
        <begin position="29"/>
        <end position="50"/>
    </location>
</feature>
<dbReference type="AlphaFoldDB" id="X6NSB3"/>
<dbReference type="EMBL" id="ASPP01006557">
    <property type="protein sequence ID" value="ETO28629.1"/>
    <property type="molecule type" value="Genomic_DNA"/>
</dbReference>
<comment type="caution">
    <text evidence="2">The sequence shown here is derived from an EMBL/GenBank/DDBJ whole genome shotgun (WGS) entry which is preliminary data.</text>
</comment>
<gene>
    <name evidence="2" type="ORF">RFI_08501</name>
</gene>
<evidence type="ECO:0000256" key="1">
    <source>
        <dbReference type="SAM" id="MobiDB-lite"/>
    </source>
</evidence>
<dbReference type="PANTHER" id="PTHR46010:SF1">
    <property type="entry name" value="PROTEIN IWS1 HOMOLOG"/>
    <property type="match status" value="1"/>
</dbReference>
<evidence type="ECO:0000313" key="3">
    <source>
        <dbReference type="Proteomes" id="UP000023152"/>
    </source>
</evidence>
<dbReference type="Gene3D" id="1.20.930.10">
    <property type="entry name" value="Conserved domain common to transcription factors TFIIS, elongin A, CRSP70"/>
    <property type="match status" value="1"/>
</dbReference>
<evidence type="ECO:0008006" key="4">
    <source>
        <dbReference type="Google" id="ProtNLM"/>
    </source>
</evidence>
<protein>
    <recommendedName>
        <fullName evidence="4">TFIIS N-terminal domain-containing protein</fullName>
    </recommendedName>
</protein>
<sequence>MKEKEGNEPALKKRRLNTDTIASQEDANMEDKAVKSETHDNSNSDKKPVHLLDELVQGLKKPSRRSKKTDDLISADDATKALLDQLMADMAEAAKKDWQCNKAKQPATHMLRMLDRVKSELQKKHYFKLLLDEGMLDRLRDWLHPFPDGSLPPQKIRDELLPIIDAFPLHKEDDLNEYLTTSAEKARDTAYQEELLPNRKGFAETIMNLWASKYESRENKQLLHGMINSQSFTIPNLTTCPLQCCDATFAQKWMYKIENANVDYGEIRDELGERKAEIMQRRDILQRQKQDFDSGPRKRARVPEKAWFDFAVIPRSRIDESESGGPAANRANVKKSKFASLDERLHKKKGATAKKVGPSVSGRLSLKG</sequence>
<dbReference type="InterPro" id="IPR035441">
    <property type="entry name" value="TFIIS/LEDGF_dom_sf"/>
</dbReference>
<organism evidence="2 3">
    <name type="scientific">Reticulomyxa filosa</name>
    <dbReference type="NCBI Taxonomy" id="46433"/>
    <lineage>
        <taxon>Eukaryota</taxon>
        <taxon>Sar</taxon>
        <taxon>Rhizaria</taxon>
        <taxon>Retaria</taxon>
        <taxon>Foraminifera</taxon>
        <taxon>Monothalamids</taxon>
        <taxon>Reticulomyxidae</taxon>
        <taxon>Reticulomyxa</taxon>
    </lineage>
</organism>
<dbReference type="Proteomes" id="UP000023152">
    <property type="component" value="Unassembled WGS sequence"/>
</dbReference>
<feature type="region of interest" description="Disordered" evidence="1">
    <location>
        <begin position="319"/>
        <end position="368"/>
    </location>
</feature>
<feature type="region of interest" description="Disordered" evidence="1">
    <location>
        <begin position="1"/>
        <end position="50"/>
    </location>
</feature>